<dbReference type="EMBL" id="CP033578">
    <property type="protein sequence ID" value="AYV23731.1"/>
    <property type="molecule type" value="Genomic_DNA"/>
</dbReference>
<dbReference type="GO" id="GO:0007165">
    <property type="term" value="P:signal transduction"/>
    <property type="evidence" value="ECO:0007669"/>
    <property type="project" value="UniProtKB-KW"/>
</dbReference>
<dbReference type="PROSITE" id="PS50111">
    <property type="entry name" value="CHEMOTAXIS_TRANSDUC_2"/>
    <property type="match status" value="1"/>
</dbReference>
<dbReference type="InterPro" id="IPR003660">
    <property type="entry name" value="HAMP_dom"/>
</dbReference>
<dbReference type="CDD" id="cd06225">
    <property type="entry name" value="HAMP"/>
    <property type="match status" value="1"/>
</dbReference>
<keyword evidence="2" id="KW-0807">Transducer</keyword>
<reference evidence="4 5" key="1">
    <citation type="submission" date="2018-11" db="EMBL/GenBank/DDBJ databases">
        <title>Complete Genome Sequence of Vbrio mediterranei 117-T6: a Potential Pathogen Bacteria Isolated from the Conchocelis of Pyropia.</title>
        <authorList>
            <person name="Liu Q."/>
        </authorList>
    </citation>
    <scope>NUCLEOTIDE SEQUENCE [LARGE SCALE GENOMIC DNA]</scope>
    <source>
        <strain evidence="4 5">117-T6</strain>
    </source>
</reference>
<dbReference type="AlphaFoldDB" id="A0A3G4VLI9"/>
<dbReference type="Pfam" id="PF00672">
    <property type="entry name" value="HAMP"/>
    <property type="match status" value="1"/>
</dbReference>
<comment type="subcellular location">
    <subcellularLocation>
        <location evidence="1">Membrane</location>
    </subcellularLocation>
</comment>
<dbReference type="GO" id="GO:0006935">
    <property type="term" value="P:chemotaxis"/>
    <property type="evidence" value="ECO:0007669"/>
    <property type="project" value="UniProtKB-ARBA"/>
</dbReference>
<dbReference type="PANTHER" id="PTHR32089">
    <property type="entry name" value="METHYL-ACCEPTING CHEMOTAXIS PROTEIN MCPB"/>
    <property type="match status" value="1"/>
</dbReference>
<dbReference type="SUPFAM" id="SSF58104">
    <property type="entry name" value="Methyl-accepting chemotaxis protein (MCP) signaling domain"/>
    <property type="match status" value="1"/>
</dbReference>
<protein>
    <submittedName>
        <fullName evidence="4">Methyl-accepting chemotaxis protein</fullName>
    </submittedName>
</protein>
<dbReference type="SMART" id="SM00304">
    <property type="entry name" value="HAMP"/>
    <property type="match status" value="1"/>
</dbReference>
<organism evidence="4 5">
    <name type="scientific">Vibrio mediterranei</name>
    <dbReference type="NCBI Taxonomy" id="689"/>
    <lineage>
        <taxon>Bacteria</taxon>
        <taxon>Pseudomonadati</taxon>
        <taxon>Pseudomonadota</taxon>
        <taxon>Gammaproteobacteria</taxon>
        <taxon>Vibrionales</taxon>
        <taxon>Vibrionaceae</taxon>
        <taxon>Vibrio</taxon>
    </lineage>
</organism>
<proteinExistence type="inferred from homology"/>
<evidence type="ECO:0000256" key="3">
    <source>
        <dbReference type="ARBA" id="ARBA00029447"/>
    </source>
</evidence>
<evidence type="ECO:0000313" key="5">
    <source>
        <dbReference type="Proteomes" id="UP000279760"/>
    </source>
</evidence>
<evidence type="ECO:0000256" key="1">
    <source>
        <dbReference type="ARBA" id="ARBA00004370"/>
    </source>
</evidence>
<dbReference type="Pfam" id="PF00015">
    <property type="entry name" value="MCPsignal"/>
    <property type="match status" value="1"/>
</dbReference>
<dbReference type="Proteomes" id="UP000279760">
    <property type="component" value="Chromosome 2"/>
</dbReference>
<evidence type="ECO:0000256" key="2">
    <source>
        <dbReference type="ARBA" id="ARBA00023224"/>
    </source>
</evidence>
<dbReference type="Gene3D" id="1.10.287.950">
    <property type="entry name" value="Methyl-accepting chemotaxis protein"/>
    <property type="match status" value="1"/>
</dbReference>
<dbReference type="PROSITE" id="PS50885">
    <property type="entry name" value="HAMP"/>
    <property type="match status" value="1"/>
</dbReference>
<evidence type="ECO:0000313" key="4">
    <source>
        <dbReference type="EMBL" id="AYV23731.1"/>
    </source>
</evidence>
<sequence>MDLLIMKNLSFKLKLYSIVIAIIFTTIGTSYFAANSFVESYIERSGSSTTQEKLTLLNQSVTDKLNYSFQQAKSLNVSFIDVKDIVEKTEFDNITKMSSGFVFDKSGIVEDENIVAALEAELAKANGQIVANEIVKQDDKLLLNIVVPNAQSNEVTFYQLDLSFITQPLAETSGNGDYLTLKDGAGNVLFSNTTPGQHIEFDSTIPVLNDTWTLTAYLDSAVTEANAATISTQITQALLVAAVIIIPLSMMIIAFLLKPITLLQNVVRNLATGKGDLTQRLTVDSNDEFGKISQDINTFIAQLQTLVGNVIQSCNETSRSILHIEQQAKENQALFQSHQNEMDQIVTSIHEMSASSDTVANDAQLASNNTETANQASSDSKLIVEEAISSLQALVAEVENTSQAVVAMSADTQKIGDTLEVIGDIAEQTNLLALNAAIEAARAGEQGRGFAVVADEVRALASRTRQSTSEINEMLSKLHAGNEAVVANMDSTKHRCKLYEEQTSGVTNSLDSMMTFTDEINGLVAQIASSAKEQSTVSEEINKNMVTIQDMVRTLVQNGELATQNANDLKGRNQELLTTVEQFKV</sequence>
<dbReference type="CDD" id="cd11386">
    <property type="entry name" value="MCP_signal"/>
    <property type="match status" value="1"/>
</dbReference>
<dbReference type="SMART" id="SM00283">
    <property type="entry name" value="MA"/>
    <property type="match status" value="1"/>
</dbReference>
<dbReference type="PANTHER" id="PTHR32089:SF55">
    <property type="entry name" value="METHYL ACCEPTING SENSORY TRANSDUCER WITH CACHE_2 SMALL MOLECULE BINDING DOMAIN"/>
    <property type="match status" value="1"/>
</dbReference>
<dbReference type="InterPro" id="IPR004089">
    <property type="entry name" value="MCPsignal_dom"/>
</dbReference>
<dbReference type="GO" id="GO:0016020">
    <property type="term" value="C:membrane"/>
    <property type="evidence" value="ECO:0007669"/>
    <property type="project" value="UniProtKB-SubCell"/>
</dbReference>
<gene>
    <name evidence="4" type="ORF">ECB94_20840</name>
</gene>
<dbReference type="FunFam" id="1.10.287.950:FF:000001">
    <property type="entry name" value="Methyl-accepting chemotaxis sensory transducer"/>
    <property type="match status" value="1"/>
</dbReference>
<accession>A0A3G4VLI9</accession>
<name>A0A3G4VLI9_9VIBR</name>
<comment type="similarity">
    <text evidence="3">Belongs to the methyl-accepting chemotaxis (MCP) protein family.</text>
</comment>